<evidence type="ECO:0000313" key="1">
    <source>
        <dbReference type="EMBL" id="KZM34541.1"/>
    </source>
</evidence>
<dbReference type="OrthoDB" id="4339050at2"/>
<dbReference type="AlphaFoldDB" id="A0A163QUC0"/>
<gene>
    <name evidence="1" type="ORF">OJAG_28400</name>
</gene>
<accession>A0A163QUC0</accession>
<dbReference type="EMBL" id="LRIE01000079">
    <property type="protein sequence ID" value="KZM34541.1"/>
    <property type="molecule type" value="Genomic_DNA"/>
</dbReference>
<name>A0A163QUC0_9CELL</name>
<comment type="caution">
    <text evidence="1">The sequence shown here is derived from an EMBL/GenBank/DDBJ whole genome shotgun (WGS) entry which is preliminary data.</text>
</comment>
<proteinExistence type="predicted"/>
<dbReference type="STRING" id="43678.OJAG_28400"/>
<sequence>MLIRRHRAKPGTTEVVLDVPSGSASKADWLAFALAVGATEEDVAGLTRDQLREQYTPKPNLFDPGEHEPAEVLAYLTGLDGTDPAVHDAEVVRVVEAEKAGKNRAEVLEQIGGMPAPTGEQKPPVE</sequence>
<dbReference type="RefSeq" id="WP_157516419.1">
    <property type="nucleotide sequence ID" value="NZ_LRIE01000079.1"/>
</dbReference>
<protein>
    <submittedName>
        <fullName evidence="1">Uncharacterized protein</fullName>
    </submittedName>
</protein>
<reference evidence="1 2" key="1">
    <citation type="submission" date="2016-01" db="EMBL/GenBank/DDBJ databases">
        <title>Genome sequence of Oerskovia enterophila VJag, an agar and cellulose degrading bacterium.</title>
        <authorList>
            <person name="Poehlein A."/>
            <person name="Jag V."/>
            <person name="Bengelsdorf F."/>
            <person name="Duerre P."/>
            <person name="Daniel R."/>
        </authorList>
    </citation>
    <scope>NUCLEOTIDE SEQUENCE [LARGE SCALE GENOMIC DNA]</scope>
    <source>
        <strain evidence="1 2">VJag</strain>
    </source>
</reference>
<dbReference type="PATRIC" id="fig|43678.3.peg.2972"/>
<organism evidence="1 2">
    <name type="scientific">Oerskovia enterophila</name>
    <dbReference type="NCBI Taxonomy" id="43678"/>
    <lineage>
        <taxon>Bacteria</taxon>
        <taxon>Bacillati</taxon>
        <taxon>Actinomycetota</taxon>
        <taxon>Actinomycetes</taxon>
        <taxon>Micrococcales</taxon>
        <taxon>Cellulomonadaceae</taxon>
        <taxon>Oerskovia</taxon>
    </lineage>
</organism>
<evidence type="ECO:0000313" key="2">
    <source>
        <dbReference type="Proteomes" id="UP000076447"/>
    </source>
</evidence>
<dbReference type="Proteomes" id="UP000076447">
    <property type="component" value="Unassembled WGS sequence"/>
</dbReference>